<organism evidence="2 3">
    <name type="scientific">Merluccius polli</name>
    <name type="common">Benguela hake</name>
    <name type="synonym">Merluccius cadenati</name>
    <dbReference type="NCBI Taxonomy" id="89951"/>
    <lineage>
        <taxon>Eukaryota</taxon>
        <taxon>Metazoa</taxon>
        <taxon>Chordata</taxon>
        <taxon>Craniata</taxon>
        <taxon>Vertebrata</taxon>
        <taxon>Euteleostomi</taxon>
        <taxon>Actinopterygii</taxon>
        <taxon>Neopterygii</taxon>
        <taxon>Teleostei</taxon>
        <taxon>Neoteleostei</taxon>
        <taxon>Acanthomorphata</taxon>
        <taxon>Zeiogadaria</taxon>
        <taxon>Gadariae</taxon>
        <taxon>Gadiformes</taxon>
        <taxon>Gadoidei</taxon>
        <taxon>Merlucciidae</taxon>
        <taxon>Merluccius</taxon>
    </lineage>
</organism>
<evidence type="ECO:0000313" key="2">
    <source>
        <dbReference type="EMBL" id="KAK0144412.1"/>
    </source>
</evidence>
<dbReference type="PANTHER" id="PTHR45749:SF21">
    <property type="entry name" value="DUF4371 DOMAIN-CONTAINING PROTEIN"/>
    <property type="match status" value="1"/>
</dbReference>
<feature type="compositionally biased region" description="Polar residues" evidence="1">
    <location>
        <begin position="16"/>
        <end position="25"/>
    </location>
</feature>
<comment type="caution">
    <text evidence="2">The sequence shown here is derived from an EMBL/GenBank/DDBJ whole genome shotgun (WGS) entry which is preliminary data.</text>
</comment>
<name>A0AA47P2F1_MERPO</name>
<evidence type="ECO:0000256" key="1">
    <source>
        <dbReference type="SAM" id="MobiDB-lite"/>
    </source>
</evidence>
<dbReference type="EMBL" id="JAOPHQ010003135">
    <property type="protein sequence ID" value="KAK0144412.1"/>
    <property type="molecule type" value="Genomic_DNA"/>
</dbReference>
<proteinExistence type="predicted"/>
<dbReference type="Proteomes" id="UP001174136">
    <property type="component" value="Unassembled WGS sequence"/>
</dbReference>
<feature type="region of interest" description="Disordered" evidence="1">
    <location>
        <begin position="1"/>
        <end position="30"/>
    </location>
</feature>
<feature type="compositionally biased region" description="Basic and acidic residues" evidence="1">
    <location>
        <begin position="1"/>
        <end position="13"/>
    </location>
</feature>
<sequence length="354" mass="38834">MAEAKALEVRKGGTLEPQTSGSRSSTESRDRVEATERWFRDFPWLHYSSSDKGVLCFYCSKASNRSSFGKRTDAVFISAGFRNCKKALGKFSAHEKKHSHCHSVTVSAHQSNPVGAQLSSSLGKQQEEVRHCSVNITSSVQYLARQGQALRGHTGVSGNLYQLLKLRSEDDPVLKKWLTQRTTNYSSSHAQNEILNKIANTVIRHIANTIRQSVYDLVPHEEFIVLYRVSKTTGQGIANVAIDVLLRLNLPMTGLRGQSYNGASNMAGKYSGAQAILRREQPLALYVHCGAHCVNLITQAACSASPLTRDSLSWVHKLGILFGLSGKLKSQQDGLSGIRPLGLCLVNMTVYSAA</sequence>
<dbReference type="AlphaFoldDB" id="A0AA47P2F1"/>
<protein>
    <submittedName>
        <fullName evidence="2">Zinc finger MYM-type protein 1</fullName>
    </submittedName>
</protein>
<evidence type="ECO:0000313" key="3">
    <source>
        <dbReference type="Proteomes" id="UP001174136"/>
    </source>
</evidence>
<gene>
    <name evidence="2" type="primary">ZMYM1_52</name>
    <name evidence="2" type="ORF">N1851_017196</name>
</gene>
<dbReference type="PANTHER" id="PTHR45749">
    <property type="match status" value="1"/>
</dbReference>
<reference evidence="2" key="1">
    <citation type="journal article" date="2023" name="Front. Mar. Sci.">
        <title>A new Merluccius polli reference genome to investigate the effects of global change in West African waters.</title>
        <authorList>
            <person name="Mateo J.L."/>
            <person name="Blanco-Fernandez C."/>
            <person name="Garcia-Vazquez E."/>
            <person name="Machado-Schiaffino G."/>
        </authorList>
    </citation>
    <scope>NUCLEOTIDE SEQUENCE</scope>
    <source>
        <strain evidence="2">C29</strain>
        <tissue evidence="2">Fin</tissue>
    </source>
</reference>
<keyword evidence="3" id="KW-1185">Reference proteome</keyword>
<accession>A0AA47P2F1</accession>